<evidence type="ECO:0000313" key="1">
    <source>
        <dbReference type="EMBL" id="POH33803.1"/>
    </source>
</evidence>
<sequence>MQSDNTLRLHVDLFRDDIERDLGAVNRPSQNLLVHHCVGHVLRSLRIYGTSYILEFGNESLCETFAQE</sequence>
<protein>
    <submittedName>
        <fullName evidence="1">Uncharacterized protein</fullName>
    </submittedName>
</protein>
<accession>A0A2S3YQX8</accession>
<evidence type="ECO:0000313" key="2">
    <source>
        <dbReference type="Proteomes" id="UP000237511"/>
    </source>
</evidence>
<reference evidence="1 2" key="1">
    <citation type="journal article" date="2014" name="Syst. Appl. Microbiol.">
        <title>Microsymbionts of Phaseolus vulgaris in acid and alkaline soils of Mexico.</title>
        <authorList>
            <person name="Verastegui-Valdes M.M."/>
            <person name="Zhang Y.J."/>
            <person name="Rivera-Orduna F.N."/>
            <person name="Cheng H.P."/>
            <person name="Sui X.H."/>
            <person name="Wang E.T."/>
        </authorList>
    </citation>
    <scope>NUCLEOTIDE SEQUENCE [LARGE SCALE GENOMIC DNA]</scope>
    <source>
        <strain evidence="1 2">FG01</strain>
    </source>
</reference>
<gene>
    <name evidence="1" type="ORF">ATY31_09545</name>
</gene>
<organism evidence="1 2">
    <name type="scientific">Sinorhizobium americanum</name>
    <dbReference type="NCBI Taxonomy" id="194963"/>
    <lineage>
        <taxon>Bacteria</taxon>
        <taxon>Pseudomonadati</taxon>
        <taxon>Pseudomonadota</taxon>
        <taxon>Alphaproteobacteria</taxon>
        <taxon>Hyphomicrobiales</taxon>
        <taxon>Rhizobiaceae</taxon>
        <taxon>Sinorhizobium/Ensifer group</taxon>
        <taxon>Sinorhizobium</taxon>
    </lineage>
</organism>
<comment type="caution">
    <text evidence="1">The sequence shown here is derived from an EMBL/GenBank/DDBJ whole genome shotgun (WGS) entry which is preliminary data.</text>
</comment>
<name>A0A2S3YQX8_9HYPH</name>
<dbReference type="Proteomes" id="UP000237511">
    <property type="component" value="Unassembled WGS sequence"/>
</dbReference>
<proteinExistence type="predicted"/>
<dbReference type="AlphaFoldDB" id="A0A2S3YQX8"/>
<dbReference type="EMBL" id="LODU01000014">
    <property type="protein sequence ID" value="POH33803.1"/>
    <property type="molecule type" value="Genomic_DNA"/>
</dbReference>